<keyword evidence="2" id="KW-1185">Reference proteome</keyword>
<dbReference type="Proteomes" id="UP000824881">
    <property type="component" value="Unassembled WGS sequence"/>
</dbReference>
<comment type="caution">
    <text evidence="1">The sequence shown here is derived from an EMBL/GenBank/DDBJ whole genome shotgun (WGS) entry which is preliminary data.</text>
</comment>
<evidence type="ECO:0000313" key="2">
    <source>
        <dbReference type="Proteomes" id="UP000824881"/>
    </source>
</evidence>
<protein>
    <submittedName>
        <fullName evidence="1">Uncharacterized protein</fullName>
    </submittedName>
</protein>
<organism evidence="1 2">
    <name type="scientific">Pleurotus cornucopiae</name>
    <name type="common">Cornucopia mushroom</name>
    <dbReference type="NCBI Taxonomy" id="5321"/>
    <lineage>
        <taxon>Eukaryota</taxon>
        <taxon>Fungi</taxon>
        <taxon>Dikarya</taxon>
        <taxon>Basidiomycota</taxon>
        <taxon>Agaricomycotina</taxon>
        <taxon>Agaricomycetes</taxon>
        <taxon>Agaricomycetidae</taxon>
        <taxon>Agaricales</taxon>
        <taxon>Pleurotineae</taxon>
        <taxon>Pleurotaceae</taxon>
        <taxon>Pleurotus</taxon>
    </lineage>
</organism>
<sequence>MDEVMQDFLDVDMNESADLWGDDFAACSDDEDDESSLSEDEVDAEEDKPDKYRNKTAYLRSRLSPGALLPAVLQTIQLWATLGLDLPIFLHALSWGDPACRSNGYVRDARTSLMKSAELPVILKNWNKPPRTGNKGPRAPGASDAIEEFVLDWIRKRITQDIKSSSTIFESPVEDVSAKPLSLIRYDKLIDETKSVAPFLWEVLSVVAYSKKQKERNITKRPDLIILSMISQAQYSRSQRRGKLQKLQALYLKASGMSARSFNLIHVLGICMSHKWTSKAYETLAEEKMKEVRKVVRKPGWIISHDNVNLPMRVFSQRLHNQNHFISGTAATIWVLPKSALQLPPDANINLKTHRALHSTDMFDLSQLVLVDSTVTDRIEAQHIHHILRFLLNSPDFDSYAHKQHPALMPPPPVEALPLGPDSKTSQYILQTCEIEEASYDGTEKVMAEVFRQLNLDSEEEQQRTGEERVIPWLGDQLTASRLRGLFRFHAEDLNSYERLDYMVPVFGWFHLLMAVANSLHGQYYGTSAGVGGVRATSRWPTAQA</sequence>
<proteinExistence type="predicted"/>
<dbReference type="EMBL" id="WQMT02000010">
    <property type="protein sequence ID" value="KAG9218099.1"/>
    <property type="molecule type" value="Genomic_DNA"/>
</dbReference>
<name>A0ACB7IIV9_PLECO</name>
<gene>
    <name evidence="1" type="ORF">CCMSSC00406_0010258</name>
</gene>
<evidence type="ECO:0000313" key="1">
    <source>
        <dbReference type="EMBL" id="KAG9218099.1"/>
    </source>
</evidence>
<accession>A0ACB7IIV9</accession>
<reference evidence="1 2" key="1">
    <citation type="journal article" date="2021" name="Appl. Environ. Microbiol.">
        <title>Genetic linkage and physical mapping for an oyster mushroom Pleurotus cornucopiae and QTL analysis for the trait cap color.</title>
        <authorList>
            <person name="Zhang Y."/>
            <person name="Gao W."/>
            <person name="Sonnenberg A."/>
            <person name="Chen Q."/>
            <person name="Zhang J."/>
            <person name="Huang C."/>
        </authorList>
    </citation>
    <scope>NUCLEOTIDE SEQUENCE [LARGE SCALE GENOMIC DNA]</scope>
    <source>
        <strain evidence="1">CCMSSC00406</strain>
    </source>
</reference>